<dbReference type="SUPFAM" id="SSF53756">
    <property type="entry name" value="UDP-Glycosyltransferase/glycogen phosphorylase"/>
    <property type="match status" value="1"/>
</dbReference>
<sequence>MKNILVITPFFPTSTQKYSGVFIENQINYFKSEYKDYNFYVLHCTSLISDLIQNMSNLSKNKTKTNSKLNYVRKRFLNLPRNLSQVFAAKQIERLILSYIHKSDVKFDLIHAHFAIPVGVAVANIRKKVNIPTILTVHGSDINKYPTLNNKYYNAIKHALTNMDLVLSVSEDLRKKVKKISSNVNVITNKIGINIDSIDETIKENSQINLREMVYVGNLLNSKGVLDLIDTIKMFNNKFSSKEIRLKIIGDGIEKENIENFIKVNNIKNISLLGSLNNKSVLTEIKKSGILILPSHSEGLPTVIMEAGACQRMVISTNVGGVPEIVEEGENGFLFKPKDKVQLLTILENIFIKHNVDIIKMGLKNREKIEKKYNQKDSILLLKETYESLIRGL</sequence>
<gene>
    <name evidence="4" type="ORF">N288_23305</name>
</gene>
<feature type="domain" description="Glycosyltransferase subfamily 4-like N-terminal" evidence="3">
    <location>
        <begin position="72"/>
        <end position="189"/>
    </location>
</feature>
<organism evidence="4 5">
    <name type="scientific">Bacillus infantis NRRL B-14911</name>
    <dbReference type="NCBI Taxonomy" id="1367477"/>
    <lineage>
        <taxon>Bacteria</taxon>
        <taxon>Bacillati</taxon>
        <taxon>Bacillota</taxon>
        <taxon>Bacilli</taxon>
        <taxon>Bacillales</taxon>
        <taxon>Bacillaceae</taxon>
        <taxon>Bacillus</taxon>
    </lineage>
</organism>
<dbReference type="Gene3D" id="3.40.50.2000">
    <property type="entry name" value="Glycogen Phosphorylase B"/>
    <property type="match status" value="2"/>
</dbReference>
<dbReference type="HOGENOM" id="CLU_009583_2_4_9"/>
<name>U5LGA2_9BACI</name>
<evidence type="ECO:0000313" key="5">
    <source>
        <dbReference type="Proteomes" id="UP000017805"/>
    </source>
</evidence>
<evidence type="ECO:0000313" key="4">
    <source>
        <dbReference type="EMBL" id="AGX06500.1"/>
    </source>
</evidence>
<dbReference type="Proteomes" id="UP000017805">
    <property type="component" value="Chromosome"/>
</dbReference>
<dbReference type="Pfam" id="PF00534">
    <property type="entry name" value="Glycos_transf_1"/>
    <property type="match status" value="1"/>
</dbReference>
<proteinExistence type="inferred from homology"/>
<dbReference type="KEGG" id="bif:N288_23305"/>
<comment type="similarity">
    <text evidence="1">Belongs to the glycosyltransferase group 1 family. Glycosyltransferase 4 subfamily.</text>
</comment>
<dbReference type="InterPro" id="IPR028098">
    <property type="entry name" value="Glyco_trans_4-like_N"/>
</dbReference>
<dbReference type="PANTHER" id="PTHR45947:SF15">
    <property type="entry name" value="TEICHURONIC ACID BIOSYNTHESIS GLYCOSYLTRANSFERASE TUAC-RELATED"/>
    <property type="match status" value="1"/>
</dbReference>
<keyword evidence="5" id="KW-1185">Reference proteome</keyword>
<dbReference type="RefSeq" id="WP_009792722.1">
    <property type="nucleotide sequence ID" value="NC_022524.1"/>
</dbReference>
<dbReference type="InterPro" id="IPR001296">
    <property type="entry name" value="Glyco_trans_1"/>
</dbReference>
<dbReference type="STRING" id="1367477.N288_23305"/>
<dbReference type="EMBL" id="CP006643">
    <property type="protein sequence ID" value="AGX06500.1"/>
    <property type="molecule type" value="Genomic_DNA"/>
</dbReference>
<dbReference type="OrthoDB" id="179766at2"/>
<evidence type="ECO:0000256" key="1">
    <source>
        <dbReference type="ARBA" id="ARBA00009481"/>
    </source>
</evidence>
<evidence type="ECO:0008006" key="6">
    <source>
        <dbReference type="Google" id="ProtNLM"/>
    </source>
</evidence>
<dbReference type="GO" id="GO:0016757">
    <property type="term" value="F:glycosyltransferase activity"/>
    <property type="evidence" value="ECO:0007669"/>
    <property type="project" value="InterPro"/>
</dbReference>
<reference evidence="4 5" key="1">
    <citation type="submission" date="2013-07" db="EMBL/GenBank/DDBJ databases">
        <title>Complete genome sequence of Bacillus infantis NRRL B-14911 that has potential to induce cardiac disease by antigenic mimicry.</title>
        <authorList>
            <person name="Massilamany C."/>
            <person name="Smith T.P.L."/>
            <person name="Loy J.D."/>
            <person name="Barletta R."/>
            <person name="Reddy J."/>
        </authorList>
    </citation>
    <scope>NUCLEOTIDE SEQUENCE [LARGE SCALE GENOMIC DNA]</scope>
    <source>
        <strain evidence="4 5">NRRL B-14911</strain>
    </source>
</reference>
<evidence type="ECO:0000259" key="2">
    <source>
        <dbReference type="Pfam" id="PF00534"/>
    </source>
</evidence>
<evidence type="ECO:0000259" key="3">
    <source>
        <dbReference type="Pfam" id="PF13439"/>
    </source>
</evidence>
<dbReference type="Pfam" id="PF13439">
    <property type="entry name" value="Glyco_transf_4"/>
    <property type="match status" value="1"/>
</dbReference>
<dbReference type="PANTHER" id="PTHR45947">
    <property type="entry name" value="SULFOQUINOVOSYL TRANSFERASE SQD2"/>
    <property type="match status" value="1"/>
</dbReference>
<dbReference type="AlphaFoldDB" id="U5LGA2"/>
<accession>U5LGA2</accession>
<feature type="domain" description="Glycosyl transferase family 1" evidence="2">
    <location>
        <begin position="209"/>
        <end position="343"/>
    </location>
</feature>
<protein>
    <recommendedName>
        <fullName evidence="6">Glycosyl transferase family 1</fullName>
    </recommendedName>
</protein>
<dbReference type="InterPro" id="IPR050194">
    <property type="entry name" value="Glycosyltransferase_grp1"/>
</dbReference>
<dbReference type="PATRIC" id="fig|1367477.3.peg.4648"/>